<dbReference type="InterPro" id="IPR055551">
    <property type="entry name" value="DUF7127"/>
</dbReference>
<dbReference type="Proteomes" id="UP001500420">
    <property type="component" value="Unassembled WGS sequence"/>
</dbReference>
<proteinExistence type="predicted"/>
<comment type="caution">
    <text evidence="1">The sequence shown here is derived from an EMBL/GenBank/DDBJ whole genome shotgun (WGS) entry which is preliminary data.</text>
</comment>
<accession>A0AAV3TBL3</accession>
<dbReference type="Pfam" id="PF23444">
    <property type="entry name" value="DUF7127"/>
    <property type="match status" value="1"/>
</dbReference>
<organism evidence="1 2">
    <name type="scientific">Natronoarchaeum mannanilyticum</name>
    <dbReference type="NCBI Taxonomy" id="926360"/>
    <lineage>
        <taxon>Archaea</taxon>
        <taxon>Methanobacteriati</taxon>
        <taxon>Methanobacteriota</taxon>
        <taxon>Stenosarchaea group</taxon>
        <taxon>Halobacteria</taxon>
        <taxon>Halobacteriales</taxon>
        <taxon>Natronoarchaeaceae</taxon>
    </lineage>
</organism>
<dbReference type="EMBL" id="BAAADV010000007">
    <property type="protein sequence ID" value="GAA0678193.1"/>
    <property type="molecule type" value="Genomic_DNA"/>
</dbReference>
<evidence type="ECO:0000313" key="1">
    <source>
        <dbReference type="EMBL" id="GAA0678193.1"/>
    </source>
</evidence>
<name>A0AAV3TBL3_9EURY</name>
<dbReference type="AlphaFoldDB" id="A0AAV3TBL3"/>
<evidence type="ECO:0000313" key="2">
    <source>
        <dbReference type="Proteomes" id="UP001500420"/>
    </source>
</evidence>
<keyword evidence="2" id="KW-1185">Reference proteome</keyword>
<evidence type="ECO:0008006" key="3">
    <source>
        <dbReference type="Google" id="ProtNLM"/>
    </source>
</evidence>
<gene>
    <name evidence="1" type="ORF">GCM10009020_28020</name>
</gene>
<dbReference type="RefSeq" id="WP_343774681.1">
    <property type="nucleotide sequence ID" value="NZ_BAAADV010000007.1"/>
</dbReference>
<reference evidence="1 2" key="1">
    <citation type="journal article" date="2019" name="Int. J. Syst. Evol. Microbiol.">
        <title>The Global Catalogue of Microorganisms (GCM) 10K type strain sequencing project: providing services to taxonomists for standard genome sequencing and annotation.</title>
        <authorList>
            <consortium name="The Broad Institute Genomics Platform"/>
            <consortium name="The Broad Institute Genome Sequencing Center for Infectious Disease"/>
            <person name="Wu L."/>
            <person name="Ma J."/>
        </authorList>
    </citation>
    <scope>NUCLEOTIDE SEQUENCE [LARGE SCALE GENOMIC DNA]</scope>
    <source>
        <strain evidence="1 2">JCM 16328</strain>
    </source>
</reference>
<protein>
    <recommendedName>
        <fullName evidence="3">Hsp20/alpha crystallin family protein</fullName>
    </recommendedName>
</protein>
<sequence>MNVEQFSEREGQHARRFEYDDGTEIVADLGVGVDGTVDVLDDAVIVITEDGEQLELDIPETGAQAFIKNGVLTIELEDEA</sequence>